<dbReference type="InterPro" id="IPR004265">
    <property type="entry name" value="Dirigent"/>
</dbReference>
<evidence type="ECO:0000256" key="4">
    <source>
        <dbReference type="ARBA" id="ARBA00022734"/>
    </source>
</evidence>
<keyword evidence="9" id="KW-1185">Reference proteome</keyword>
<evidence type="ECO:0000259" key="7">
    <source>
        <dbReference type="PROSITE" id="PS51752"/>
    </source>
</evidence>
<feature type="compositionally biased region" description="Pro residues" evidence="6">
    <location>
        <begin position="169"/>
        <end position="192"/>
    </location>
</feature>
<dbReference type="Gene3D" id="2.40.480.10">
    <property type="entry name" value="Allene oxide cyclase-like"/>
    <property type="match status" value="1"/>
</dbReference>
<keyword evidence="5" id="KW-0052">Apoplast</keyword>
<dbReference type="GO" id="GO:0009699">
    <property type="term" value="P:phenylpropanoid biosynthetic process"/>
    <property type="evidence" value="ECO:0007669"/>
    <property type="project" value="UniProtKB-ARBA"/>
</dbReference>
<keyword evidence="3 5" id="KW-0964">Secreted</keyword>
<dbReference type="EnsemblPlants" id="AET7Gv21071100.1">
    <property type="protein sequence ID" value="AET7Gv21071100.1"/>
    <property type="gene ID" value="AET7Gv21071100"/>
</dbReference>
<dbReference type="GO" id="GO:0048046">
    <property type="term" value="C:apoplast"/>
    <property type="evidence" value="ECO:0007669"/>
    <property type="project" value="UniProtKB-SubCell"/>
</dbReference>
<feature type="domain" description="Jacalin-type lectin" evidence="7">
    <location>
        <begin position="193"/>
        <end position="345"/>
    </location>
</feature>
<reference evidence="9" key="2">
    <citation type="journal article" date="2017" name="Nat. Plants">
        <title>The Aegilops tauschii genome reveals multiple impacts of transposons.</title>
        <authorList>
            <person name="Zhao G."/>
            <person name="Zou C."/>
            <person name="Li K."/>
            <person name="Wang K."/>
            <person name="Li T."/>
            <person name="Gao L."/>
            <person name="Zhang X."/>
            <person name="Wang H."/>
            <person name="Yang Z."/>
            <person name="Liu X."/>
            <person name="Jiang W."/>
            <person name="Mao L."/>
            <person name="Kong X."/>
            <person name="Jiao Y."/>
            <person name="Jia J."/>
        </authorList>
    </citation>
    <scope>NUCLEOTIDE SEQUENCE [LARGE SCALE GENOMIC DNA]</scope>
    <source>
        <strain evidence="9">cv. AL8/78</strain>
    </source>
</reference>
<dbReference type="Gene3D" id="2.100.10.30">
    <property type="entry name" value="Jacalin-like lectin domain"/>
    <property type="match status" value="1"/>
</dbReference>
<evidence type="ECO:0000256" key="3">
    <source>
        <dbReference type="ARBA" id="ARBA00022525"/>
    </source>
</evidence>
<proteinExistence type="inferred from homology"/>
<dbReference type="GO" id="GO:0030246">
    <property type="term" value="F:carbohydrate binding"/>
    <property type="evidence" value="ECO:0007669"/>
    <property type="project" value="UniProtKB-KW"/>
</dbReference>
<reference evidence="8" key="5">
    <citation type="journal article" date="2021" name="G3 (Bethesda)">
        <title>Aegilops tauschii genome assembly Aet v5.0 features greater sequence contiguity and improved annotation.</title>
        <authorList>
            <person name="Wang L."/>
            <person name="Zhu T."/>
            <person name="Rodriguez J.C."/>
            <person name="Deal K.R."/>
            <person name="Dubcovsky J."/>
            <person name="McGuire P.E."/>
            <person name="Lux T."/>
            <person name="Spannagl M."/>
            <person name="Mayer K.F.X."/>
            <person name="Baldrich P."/>
            <person name="Meyers B.C."/>
            <person name="Huo N."/>
            <person name="Gu Y.Q."/>
            <person name="Zhou H."/>
            <person name="Devos K.M."/>
            <person name="Bennetzen J.L."/>
            <person name="Unver T."/>
            <person name="Budak H."/>
            <person name="Gulick P.J."/>
            <person name="Galiba G."/>
            <person name="Kalapos B."/>
            <person name="Nelson D.R."/>
            <person name="Li P."/>
            <person name="You F.M."/>
            <person name="Luo M.C."/>
            <person name="Dvorak J."/>
        </authorList>
    </citation>
    <scope>NUCLEOTIDE SEQUENCE [LARGE SCALE GENOMIC DNA]</scope>
    <source>
        <strain evidence="8">cv. AL8/78</strain>
    </source>
</reference>
<sequence>SSVVLHPHPPQMANFKVTGYAGALENTKLDFQSLYLHRINSGDKKNQYVVIDGFATTDLGLTTINDWAIYDGVAPDAKLVARAKGIRVNAADWCNLFIIVFELDSFKGSTLSVMGATAEEQGEWAIVGGTGDFAMARGVIQRKIHQKVADGDVLELTIDAVCHRKGQPSPTPQPPAPSQPIQPPVQPRPAPTPIKYGPWGGTGEKLYQFNPNMSVRLKSMTVFRHYAVNGLTFTFIGQDGQEHASELFGNSVLRGNKVDSQTFQLGPTEFLTGLSGTYGHESRSNNIAMYSLKLVTNLGNTHGPFGTPGIGTPFSFSVPQNNRIVSFFGGSTGYAINSIGIYTLDNSA</sequence>
<evidence type="ECO:0000256" key="6">
    <source>
        <dbReference type="SAM" id="MobiDB-lite"/>
    </source>
</evidence>
<reference evidence="9" key="1">
    <citation type="journal article" date="2014" name="Science">
        <title>Ancient hybridizations among the ancestral genomes of bread wheat.</title>
        <authorList>
            <consortium name="International Wheat Genome Sequencing Consortium,"/>
            <person name="Marcussen T."/>
            <person name="Sandve S.R."/>
            <person name="Heier L."/>
            <person name="Spannagl M."/>
            <person name="Pfeifer M."/>
            <person name="Jakobsen K.S."/>
            <person name="Wulff B.B."/>
            <person name="Steuernagel B."/>
            <person name="Mayer K.F."/>
            <person name="Olsen O.A."/>
        </authorList>
    </citation>
    <scope>NUCLEOTIDE SEQUENCE [LARGE SCALE GENOMIC DNA]</scope>
    <source>
        <strain evidence="9">cv. AL8/78</strain>
    </source>
</reference>
<evidence type="ECO:0000313" key="9">
    <source>
        <dbReference type="Proteomes" id="UP000015105"/>
    </source>
</evidence>
<comment type="subcellular location">
    <subcellularLocation>
        <location evidence="5">Secreted</location>
        <location evidence="5">Extracellular space</location>
        <location evidence="5">Apoplast</location>
    </subcellularLocation>
</comment>
<dbReference type="PANTHER" id="PTHR46506">
    <property type="entry name" value="OS05G0143600 PROTEIN"/>
    <property type="match status" value="1"/>
</dbReference>
<evidence type="ECO:0000256" key="5">
    <source>
        <dbReference type="RuleBase" id="RU363099"/>
    </source>
</evidence>
<dbReference type="AlphaFoldDB" id="A0A453STS3"/>
<dbReference type="InterPro" id="IPR044859">
    <property type="entry name" value="Allene_oxi_cyc_Dirigent"/>
</dbReference>
<protein>
    <recommendedName>
        <fullName evidence="5">Dirigent protein</fullName>
    </recommendedName>
</protein>
<name>A0A453STS3_AEGTS</name>
<dbReference type="Pfam" id="PF01419">
    <property type="entry name" value="Jacalin"/>
    <property type="match status" value="1"/>
</dbReference>
<dbReference type="PROSITE" id="PS51752">
    <property type="entry name" value="JACALIN_LECTIN"/>
    <property type="match status" value="1"/>
</dbReference>
<dbReference type="Pfam" id="PF03018">
    <property type="entry name" value="Dirigent"/>
    <property type="match status" value="1"/>
</dbReference>
<dbReference type="SUPFAM" id="SSF51101">
    <property type="entry name" value="Mannose-binding lectins"/>
    <property type="match status" value="1"/>
</dbReference>
<comment type="similarity">
    <text evidence="1 5">Belongs to the plant dirigent protein family.</text>
</comment>
<accession>A0A453STS3</accession>
<dbReference type="Proteomes" id="UP000015105">
    <property type="component" value="Chromosome 7D"/>
</dbReference>
<dbReference type="InterPro" id="IPR036404">
    <property type="entry name" value="Jacalin-like_lectin_dom_sf"/>
</dbReference>
<keyword evidence="4" id="KW-0430">Lectin</keyword>
<feature type="region of interest" description="Disordered" evidence="6">
    <location>
        <begin position="164"/>
        <end position="197"/>
    </location>
</feature>
<evidence type="ECO:0000256" key="1">
    <source>
        <dbReference type="ARBA" id="ARBA00010746"/>
    </source>
</evidence>
<organism evidence="8 9">
    <name type="scientific">Aegilops tauschii subsp. strangulata</name>
    <name type="common">Goatgrass</name>
    <dbReference type="NCBI Taxonomy" id="200361"/>
    <lineage>
        <taxon>Eukaryota</taxon>
        <taxon>Viridiplantae</taxon>
        <taxon>Streptophyta</taxon>
        <taxon>Embryophyta</taxon>
        <taxon>Tracheophyta</taxon>
        <taxon>Spermatophyta</taxon>
        <taxon>Magnoliopsida</taxon>
        <taxon>Liliopsida</taxon>
        <taxon>Poales</taxon>
        <taxon>Poaceae</taxon>
        <taxon>BOP clade</taxon>
        <taxon>Pooideae</taxon>
        <taxon>Triticodae</taxon>
        <taxon>Triticeae</taxon>
        <taxon>Triticinae</taxon>
        <taxon>Aegilops</taxon>
    </lineage>
</organism>
<dbReference type="Gramene" id="AET7Gv21071100.1">
    <property type="protein sequence ID" value="AET7Gv21071100.1"/>
    <property type="gene ID" value="AET7Gv21071100"/>
</dbReference>
<evidence type="ECO:0000313" key="8">
    <source>
        <dbReference type="EnsemblPlants" id="AET7Gv21071100.1"/>
    </source>
</evidence>
<dbReference type="InterPro" id="IPR001229">
    <property type="entry name" value="Jacalin-like_lectin_dom"/>
</dbReference>
<reference evidence="8" key="4">
    <citation type="submission" date="2019-03" db="UniProtKB">
        <authorList>
            <consortium name="EnsemblPlants"/>
        </authorList>
    </citation>
    <scope>IDENTIFICATION</scope>
</reference>
<comment type="subunit">
    <text evidence="2 5">Homodimer.</text>
</comment>
<reference evidence="8" key="3">
    <citation type="journal article" date="2017" name="Nature">
        <title>Genome sequence of the progenitor of the wheat D genome Aegilops tauschii.</title>
        <authorList>
            <person name="Luo M.C."/>
            <person name="Gu Y.Q."/>
            <person name="Puiu D."/>
            <person name="Wang H."/>
            <person name="Twardziok S.O."/>
            <person name="Deal K.R."/>
            <person name="Huo N."/>
            <person name="Zhu T."/>
            <person name="Wang L."/>
            <person name="Wang Y."/>
            <person name="McGuire P.E."/>
            <person name="Liu S."/>
            <person name="Long H."/>
            <person name="Ramasamy R.K."/>
            <person name="Rodriguez J.C."/>
            <person name="Van S.L."/>
            <person name="Yuan L."/>
            <person name="Wang Z."/>
            <person name="Xia Z."/>
            <person name="Xiao L."/>
            <person name="Anderson O.D."/>
            <person name="Ouyang S."/>
            <person name="Liang Y."/>
            <person name="Zimin A.V."/>
            <person name="Pertea G."/>
            <person name="Qi P."/>
            <person name="Bennetzen J.L."/>
            <person name="Dai X."/>
            <person name="Dawson M.W."/>
            <person name="Muller H.G."/>
            <person name="Kugler K."/>
            <person name="Rivarola-Duarte L."/>
            <person name="Spannagl M."/>
            <person name="Mayer K.F.X."/>
            <person name="Lu F.H."/>
            <person name="Bevan M.W."/>
            <person name="Leroy P."/>
            <person name="Li P."/>
            <person name="You F.M."/>
            <person name="Sun Q."/>
            <person name="Liu Z."/>
            <person name="Lyons E."/>
            <person name="Wicker T."/>
            <person name="Salzberg S.L."/>
            <person name="Devos K.M."/>
            <person name="Dvorak J."/>
        </authorList>
    </citation>
    <scope>NUCLEOTIDE SEQUENCE [LARGE SCALE GENOMIC DNA]</scope>
    <source>
        <strain evidence="8">cv. AL8/78</strain>
    </source>
</reference>
<evidence type="ECO:0000256" key="2">
    <source>
        <dbReference type="ARBA" id="ARBA00011738"/>
    </source>
</evidence>
<comment type="function">
    <text evidence="5">Dirigent proteins impart stereoselectivity on the phenoxy radical-coupling reaction, yielding optically active lignans from two molecules of coniferyl alcohol in the biosynthesis of lignans, flavonolignans, and alkaloids and thus plays a central role in plant secondary metabolism.</text>
</comment>
<dbReference type="SMART" id="SM00915">
    <property type="entry name" value="Jacalin"/>
    <property type="match status" value="1"/>
</dbReference>